<dbReference type="GO" id="GO:0005886">
    <property type="term" value="C:plasma membrane"/>
    <property type="evidence" value="ECO:0007669"/>
    <property type="project" value="TreeGrafter"/>
</dbReference>
<evidence type="ECO:0000256" key="2">
    <source>
        <dbReference type="ARBA" id="ARBA00012528"/>
    </source>
</evidence>
<gene>
    <name evidence="6" type="ORF">FPZ22_11850</name>
</gene>
<dbReference type="PANTHER" id="PTHR45138:SF9">
    <property type="entry name" value="DIGUANYLATE CYCLASE DGCM-RELATED"/>
    <property type="match status" value="1"/>
</dbReference>
<keyword evidence="4" id="KW-0812">Transmembrane</keyword>
<evidence type="ECO:0000256" key="1">
    <source>
        <dbReference type="ARBA" id="ARBA00001946"/>
    </source>
</evidence>
<evidence type="ECO:0000256" key="3">
    <source>
        <dbReference type="ARBA" id="ARBA00034247"/>
    </source>
</evidence>
<evidence type="ECO:0000259" key="5">
    <source>
        <dbReference type="PROSITE" id="PS50887"/>
    </source>
</evidence>
<keyword evidence="4" id="KW-0472">Membrane</keyword>
<keyword evidence="7" id="KW-1185">Reference proteome</keyword>
<dbReference type="Proteomes" id="UP000316584">
    <property type="component" value="Chromosome"/>
</dbReference>
<feature type="domain" description="GGDEF" evidence="5">
    <location>
        <begin position="197"/>
        <end position="326"/>
    </location>
</feature>
<sequence length="326" mass="34578">MPWAEAVFGTTPQSSRIVGGLGVVCSNLFQRAYLGLPRKLRWAERALWFGSGLAMVTVVGSVFVDAGWLGRVGNIGLVLSAIVLFLASTRLAAVGDRAGRVVMVSWLPLMVLITLVALQMAGLWAGAAWLAQGLAGSFALAGLLLTIGLADKLVQLRRDLDRASARASADELTGMFNRSGIEGELRRVMQAAQARSMPVSIAFVDLDRFKQINDEHGHGVGDECLRIASQRILNQLRGRDIIGRYGGDEFLVVMPDTPLADALDVAGHMRAAIASRPLATAGVDVEGTLSIGVAELVPGESMDSLVERADAALYASKDAGRDRVSG</sequence>
<proteinExistence type="predicted"/>
<dbReference type="CDD" id="cd01949">
    <property type="entry name" value="GGDEF"/>
    <property type="match status" value="1"/>
</dbReference>
<dbReference type="SUPFAM" id="SSF55073">
    <property type="entry name" value="Nucleotide cyclase"/>
    <property type="match status" value="1"/>
</dbReference>
<feature type="transmembrane region" description="Helical" evidence="4">
    <location>
        <begin position="46"/>
        <end position="69"/>
    </location>
</feature>
<dbReference type="PANTHER" id="PTHR45138">
    <property type="entry name" value="REGULATORY COMPONENTS OF SENSORY TRANSDUCTION SYSTEM"/>
    <property type="match status" value="1"/>
</dbReference>
<dbReference type="InterPro" id="IPR029787">
    <property type="entry name" value="Nucleotide_cyclase"/>
</dbReference>
<dbReference type="PROSITE" id="PS50887">
    <property type="entry name" value="GGDEF"/>
    <property type="match status" value="1"/>
</dbReference>
<feature type="transmembrane region" description="Helical" evidence="4">
    <location>
        <begin position="127"/>
        <end position="150"/>
    </location>
</feature>
<dbReference type="InterPro" id="IPR000160">
    <property type="entry name" value="GGDEF_dom"/>
</dbReference>
<name>A0A518N6F3_9GAMM</name>
<comment type="catalytic activity">
    <reaction evidence="3">
        <text>2 GTP = 3',3'-c-di-GMP + 2 diphosphate</text>
        <dbReference type="Rhea" id="RHEA:24898"/>
        <dbReference type="ChEBI" id="CHEBI:33019"/>
        <dbReference type="ChEBI" id="CHEBI:37565"/>
        <dbReference type="ChEBI" id="CHEBI:58805"/>
        <dbReference type="EC" id="2.7.7.65"/>
    </reaction>
</comment>
<accession>A0A518N6F3</accession>
<dbReference type="Pfam" id="PF00990">
    <property type="entry name" value="GGDEF"/>
    <property type="match status" value="1"/>
</dbReference>
<dbReference type="KEGG" id="lug:FPZ22_11850"/>
<dbReference type="InterPro" id="IPR043128">
    <property type="entry name" value="Rev_trsase/Diguanyl_cyclase"/>
</dbReference>
<keyword evidence="4" id="KW-1133">Transmembrane helix</keyword>
<comment type="cofactor">
    <cofactor evidence="1">
        <name>Mg(2+)</name>
        <dbReference type="ChEBI" id="CHEBI:18420"/>
    </cofactor>
</comment>
<dbReference type="GO" id="GO:0052621">
    <property type="term" value="F:diguanylate cyclase activity"/>
    <property type="evidence" value="ECO:0007669"/>
    <property type="project" value="UniProtKB-EC"/>
</dbReference>
<dbReference type="GO" id="GO:1902201">
    <property type="term" value="P:negative regulation of bacterial-type flagellum-dependent cell motility"/>
    <property type="evidence" value="ECO:0007669"/>
    <property type="project" value="TreeGrafter"/>
</dbReference>
<dbReference type="RefSeq" id="WP_144893212.1">
    <property type="nucleotide sequence ID" value="NZ_CP042218.1"/>
</dbReference>
<dbReference type="NCBIfam" id="TIGR00254">
    <property type="entry name" value="GGDEF"/>
    <property type="match status" value="1"/>
</dbReference>
<dbReference type="EMBL" id="CP042218">
    <property type="protein sequence ID" value="QDW67483.1"/>
    <property type="molecule type" value="Genomic_DNA"/>
</dbReference>
<dbReference type="EC" id="2.7.7.65" evidence="2"/>
<organism evidence="6 7">
    <name type="scientific">Luteimonas granuli</name>
    <dbReference type="NCBI Taxonomy" id="1176533"/>
    <lineage>
        <taxon>Bacteria</taxon>
        <taxon>Pseudomonadati</taxon>
        <taxon>Pseudomonadota</taxon>
        <taxon>Gammaproteobacteria</taxon>
        <taxon>Lysobacterales</taxon>
        <taxon>Lysobacteraceae</taxon>
        <taxon>Luteimonas</taxon>
    </lineage>
</organism>
<dbReference type="Pfam" id="PF07695">
    <property type="entry name" value="7TMR-DISM_7TM"/>
    <property type="match status" value="1"/>
</dbReference>
<feature type="transmembrane region" description="Helical" evidence="4">
    <location>
        <begin position="101"/>
        <end position="121"/>
    </location>
</feature>
<dbReference type="FunFam" id="3.30.70.270:FF:000001">
    <property type="entry name" value="Diguanylate cyclase domain protein"/>
    <property type="match status" value="1"/>
</dbReference>
<feature type="transmembrane region" description="Helical" evidence="4">
    <location>
        <begin position="75"/>
        <end position="94"/>
    </location>
</feature>
<protein>
    <recommendedName>
        <fullName evidence="2">diguanylate cyclase</fullName>
        <ecNumber evidence="2">2.7.7.65</ecNumber>
    </recommendedName>
</protein>
<dbReference type="InterPro" id="IPR011623">
    <property type="entry name" value="7TMR_DISM_rcpt_extracell_dom1"/>
</dbReference>
<dbReference type="AlphaFoldDB" id="A0A518N6F3"/>
<evidence type="ECO:0000313" key="7">
    <source>
        <dbReference type="Proteomes" id="UP000316584"/>
    </source>
</evidence>
<dbReference type="OrthoDB" id="9803824at2"/>
<dbReference type="GO" id="GO:0043709">
    <property type="term" value="P:cell adhesion involved in single-species biofilm formation"/>
    <property type="evidence" value="ECO:0007669"/>
    <property type="project" value="TreeGrafter"/>
</dbReference>
<reference evidence="6 7" key="1">
    <citation type="submission" date="2019-07" db="EMBL/GenBank/DDBJ databases">
        <title>Full genome sequence of Luteimonas sp. Gr-4.</title>
        <authorList>
            <person name="Im W.-T."/>
        </authorList>
    </citation>
    <scope>NUCLEOTIDE SEQUENCE [LARGE SCALE GENOMIC DNA]</scope>
    <source>
        <strain evidence="6 7">Gr-4</strain>
    </source>
</reference>
<evidence type="ECO:0000256" key="4">
    <source>
        <dbReference type="SAM" id="Phobius"/>
    </source>
</evidence>
<dbReference type="InterPro" id="IPR050469">
    <property type="entry name" value="Diguanylate_Cyclase"/>
</dbReference>
<evidence type="ECO:0000313" key="6">
    <source>
        <dbReference type="EMBL" id="QDW67483.1"/>
    </source>
</evidence>
<dbReference type="Gene3D" id="3.30.70.270">
    <property type="match status" value="1"/>
</dbReference>
<dbReference type="SMART" id="SM00267">
    <property type="entry name" value="GGDEF"/>
    <property type="match status" value="1"/>
</dbReference>